<evidence type="ECO:0000256" key="3">
    <source>
        <dbReference type="ARBA" id="ARBA00022989"/>
    </source>
</evidence>
<dbReference type="Gene3D" id="1.20.1740.10">
    <property type="entry name" value="Amino acid/polyamine transporter I"/>
    <property type="match status" value="1"/>
</dbReference>
<feature type="transmembrane region" description="Helical" evidence="5">
    <location>
        <begin position="382"/>
        <end position="401"/>
    </location>
</feature>
<sequence>MFIKFTMLVTETTTDIETATTPMRLHWFTPTLLLDPANSNTKLCSILVFTEIYQVTGPVARFCRQIAAHGFIVASCESYHNFLEPGTVLAYDGPGTDLGNQLKKDKRLSSFDDDATAAITALLAHPNANGRVGVTGMCLGGHLAFRAAMDPRVGAAVCYFGTDIHSETLGAKPRAVDEVESLARCSDIRGEILMIFGTKDPHVPRQGRRLIYDALAQAKVDFAWMELKADHAFIRDESSKGSFNLWAVGITVVIGGQYFSWNLGLAAGTLSYGISSIMMGLAYVSISLCMAEVSSMVPFEGGAFGLARCTWGFYAGFVVGCCEAVQYILYVTCSFVALGRMVALFVPLIHSYPWIAWLASYVLASAMLIVGGNVYWRWNLALALVSIAILLVYVLASLPHVDMHAHAGGNDMLVVGGFFQFMKVFPLGAWYFVGVESLNRLCGEVAEPRVTIPLGQVSCVLTLFASAILVFVVSIGTNPGMPAISTALSPITLGFNNAFNTTDDVSMWFVLPATFATGQGFVQSYTKVVSAMAGSHLVPEILHRKHATLHTPVNAIVGVSTVSFALCFVDFYGGLDTVLFNTCIFLGCISYLSQCVGYIYLKKNFRTMERKFRSPVGKAGAIYAILIWAITMLSIAGFQEDSQVSFALVIGVLAACSLYYAVYAKSRQKFSEEERKSLFFAHVGTFSDQLDEVCVRRACSFEC</sequence>
<dbReference type="Pfam" id="PF01738">
    <property type="entry name" value="DLH"/>
    <property type="match status" value="1"/>
</dbReference>
<feature type="transmembrane region" description="Helical" evidence="5">
    <location>
        <begin position="553"/>
        <end position="572"/>
    </location>
</feature>
<feature type="transmembrane region" description="Helical" evidence="5">
    <location>
        <begin position="453"/>
        <end position="475"/>
    </location>
</feature>
<evidence type="ECO:0000256" key="1">
    <source>
        <dbReference type="ARBA" id="ARBA00004141"/>
    </source>
</evidence>
<feature type="transmembrane region" description="Helical" evidence="5">
    <location>
        <begin position="644"/>
        <end position="662"/>
    </location>
</feature>
<dbReference type="InterPro" id="IPR002925">
    <property type="entry name" value="Dienelactn_hydro"/>
</dbReference>
<evidence type="ECO:0000313" key="7">
    <source>
        <dbReference type="EMBL" id="RHY28091.1"/>
    </source>
</evidence>
<feature type="domain" description="Dienelactone hydrolase" evidence="6">
    <location>
        <begin position="32"/>
        <end position="239"/>
    </location>
</feature>
<dbReference type="Proteomes" id="UP000285060">
    <property type="component" value="Unassembled WGS sequence"/>
</dbReference>
<dbReference type="GO" id="GO:0016787">
    <property type="term" value="F:hydrolase activity"/>
    <property type="evidence" value="ECO:0007669"/>
    <property type="project" value="InterPro"/>
</dbReference>
<comment type="caution">
    <text evidence="7">The sequence shown here is derived from an EMBL/GenBank/DDBJ whole genome shotgun (WGS) entry which is preliminary data.</text>
</comment>
<feature type="transmembrane region" description="Helical" evidence="5">
    <location>
        <begin position="327"/>
        <end position="348"/>
    </location>
</feature>
<dbReference type="GO" id="GO:0022857">
    <property type="term" value="F:transmembrane transporter activity"/>
    <property type="evidence" value="ECO:0007669"/>
    <property type="project" value="InterPro"/>
</dbReference>
<dbReference type="PANTHER" id="PTHR47562:SF2">
    <property type="entry name" value="CARBOXYMETHYLENEBUTENOLIDASE-RELATED"/>
    <property type="match status" value="1"/>
</dbReference>
<evidence type="ECO:0000259" key="6">
    <source>
        <dbReference type="Pfam" id="PF01738"/>
    </source>
</evidence>
<proteinExistence type="predicted"/>
<feature type="transmembrane region" description="Helical" evidence="5">
    <location>
        <begin position="621"/>
        <end position="638"/>
    </location>
</feature>
<dbReference type="Gene3D" id="3.40.50.1820">
    <property type="entry name" value="alpha/beta hydrolase"/>
    <property type="match status" value="1"/>
</dbReference>
<feature type="transmembrane region" description="Helical" evidence="5">
    <location>
        <begin position="303"/>
        <end position="321"/>
    </location>
</feature>
<keyword evidence="4 5" id="KW-0472">Membrane</keyword>
<dbReference type="EMBL" id="QUSY01000646">
    <property type="protein sequence ID" value="RHY28091.1"/>
    <property type="molecule type" value="Genomic_DNA"/>
</dbReference>
<dbReference type="PANTHER" id="PTHR47562">
    <property type="match status" value="1"/>
</dbReference>
<comment type="subcellular location">
    <subcellularLocation>
        <location evidence="1">Membrane</location>
        <topology evidence="1">Multi-pass membrane protein</topology>
    </subcellularLocation>
</comment>
<organism evidence="7 8">
    <name type="scientific">Aphanomyces invadans</name>
    <dbReference type="NCBI Taxonomy" id="157072"/>
    <lineage>
        <taxon>Eukaryota</taxon>
        <taxon>Sar</taxon>
        <taxon>Stramenopiles</taxon>
        <taxon>Oomycota</taxon>
        <taxon>Saprolegniomycetes</taxon>
        <taxon>Saprolegniales</taxon>
        <taxon>Verrucalvaceae</taxon>
        <taxon>Aphanomyces</taxon>
    </lineage>
</organism>
<reference evidence="7 8" key="1">
    <citation type="submission" date="2018-08" db="EMBL/GenBank/DDBJ databases">
        <title>Aphanomyces genome sequencing and annotation.</title>
        <authorList>
            <person name="Minardi D."/>
            <person name="Oidtmann B."/>
            <person name="Van Der Giezen M."/>
            <person name="Studholme D.J."/>
        </authorList>
    </citation>
    <scope>NUCLEOTIDE SEQUENCE [LARGE SCALE GENOMIC DNA]</scope>
    <source>
        <strain evidence="7 8">NJM0002</strain>
    </source>
</reference>
<evidence type="ECO:0000256" key="5">
    <source>
        <dbReference type="SAM" id="Phobius"/>
    </source>
</evidence>
<accession>A0A418ARU0</accession>
<feature type="transmembrane region" description="Helical" evidence="5">
    <location>
        <begin position="272"/>
        <end position="291"/>
    </location>
</feature>
<evidence type="ECO:0000256" key="2">
    <source>
        <dbReference type="ARBA" id="ARBA00022692"/>
    </source>
</evidence>
<dbReference type="SUPFAM" id="SSF53474">
    <property type="entry name" value="alpha/beta-Hydrolases"/>
    <property type="match status" value="1"/>
</dbReference>
<dbReference type="InterPro" id="IPR029058">
    <property type="entry name" value="AB_hydrolase_fold"/>
</dbReference>
<dbReference type="AlphaFoldDB" id="A0A418ARU0"/>
<feature type="transmembrane region" description="Helical" evidence="5">
    <location>
        <begin position="413"/>
        <end position="433"/>
    </location>
</feature>
<keyword evidence="8" id="KW-1185">Reference proteome</keyword>
<feature type="transmembrane region" description="Helical" evidence="5">
    <location>
        <begin position="243"/>
        <end position="260"/>
    </location>
</feature>
<keyword evidence="2 5" id="KW-0812">Transmembrane</keyword>
<name>A0A418ARU0_9STRA</name>
<feature type="transmembrane region" description="Helical" evidence="5">
    <location>
        <begin position="578"/>
        <end position="601"/>
    </location>
</feature>
<evidence type="ECO:0000313" key="8">
    <source>
        <dbReference type="Proteomes" id="UP000285060"/>
    </source>
</evidence>
<dbReference type="InterPro" id="IPR002293">
    <property type="entry name" value="AA/rel_permease1"/>
</dbReference>
<gene>
    <name evidence="7" type="ORF">DYB32_006316</name>
</gene>
<feature type="transmembrane region" description="Helical" evidence="5">
    <location>
        <begin position="355"/>
        <end position="376"/>
    </location>
</feature>
<dbReference type="GO" id="GO:0016020">
    <property type="term" value="C:membrane"/>
    <property type="evidence" value="ECO:0007669"/>
    <property type="project" value="UniProtKB-SubCell"/>
</dbReference>
<dbReference type="VEuPathDB" id="FungiDB:H310_06343"/>
<dbReference type="Pfam" id="PF13520">
    <property type="entry name" value="AA_permease_2"/>
    <property type="match status" value="1"/>
</dbReference>
<evidence type="ECO:0000256" key="4">
    <source>
        <dbReference type="ARBA" id="ARBA00023136"/>
    </source>
</evidence>
<keyword evidence="3 5" id="KW-1133">Transmembrane helix</keyword>
<protein>
    <recommendedName>
        <fullName evidence="6">Dienelactone hydrolase domain-containing protein</fullName>
    </recommendedName>
</protein>